<protein>
    <submittedName>
        <fullName evidence="1">Uncharacterized protein</fullName>
    </submittedName>
</protein>
<organism evidence="1 4">
    <name type="scientific">Leptospira adleri</name>
    <dbReference type="NCBI Taxonomy" id="2023186"/>
    <lineage>
        <taxon>Bacteria</taxon>
        <taxon>Pseudomonadati</taxon>
        <taxon>Spirochaetota</taxon>
        <taxon>Spirochaetia</taxon>
        <taxon>Leptospirales</taxon>
        <taxon>Leptospiraceae</taxon>
        <taxon>Leptospira</taxon>
    </lineage>
</organism>
<comment type="caution">
    <text evidence="1">The sequence shown here is derived from an EMBL/GenBank/DDBJ whole genome shotgun (WGS) entry which is preliminary data.</text>
</comment>
<dbReference type="AlphaFoldDB" id="A0A2M9YSU5"/>
<dbReference type="Proteomes" id="UP000232188">
    <property type="component" value="Unassembled WGS sequence"/>
</dbReference>
<keyword evidence="3" id="KW-1185">Reference proteome</keyword>
<proteinExistence type="predicted"/>
<evidence type="ECO:0000313" key="2">
    <source>
        <dbReference type="EMBL" id="PJZ59846.1"/>
    </source>
</evidence>
<dbReference type="EMBL" id="NPDU01000093">
    <property type="protein sequence ID" value="PJZ59846.1"/>
    <property type="molecule type" value="Genomic_DNA"/>
</dbReference>
<evidence type="ECO:0000313" key="1">
    <source>
        <dbReference type="EMBL" id="PJZ54601.1"/>
    </source>
</evidence>
<name>A0A2M9YSU5_9LEPT</name>
<accession>A0A2M9YSU5</accession>
<evidence type="ECO:0000313" key="3">
    <source>
        <dbReference type="Proteomes" id="UP000232149"/>
    </source>
</evidence>
<reference evidence="3 4" key="1">
    <citation type="submission" date="2017-07" db="EMBL/GenBank/DDBJ databases">
        <title>Leptospira spp. isolated from tropical soils.</title>
        <authorList>
            <person name="Thibeaux R."/>
            <person name="Iraola G."/>
            <person name="Ferres I."/>
            <person name="Bierque E."/>
            <person name="Girault D."/>
            <person name="Soupe-Gilbert M.-E."/>
            <person name="Picardeau M."/>
            <person name="Goarant C."/>
        </authorList>
    </citation>
    <scope>NUCLEOTIDE SEQUENCE [LARGE SCALE GENOMIC DNA]</scope>
    <source>
        <strain evidence="1 4">FH2-B-C1</strain>
        <strain evidence="2 3">FH2-B-D1</strain>
    </source>
</reference>
<gene>
    <name evidence="2" type="ORF">CH376_21515</name>
    <name evidence="1" type="ORF">CH380_02405</name>
</gene>
<sequence length="64" mass="7559">MISLSRKDRAARTDPRFGTGSDKIVIRLFADRISLKFFARFQKFSDRNLAGVKERFLKRFFSLE</sequence>
<dbReference type="Proteomes" id="UP000232149">
    <property type="component" value="Unassembled WGS sequence"/>
</dbReference>
<evidence type="ECO:0000313" key="4">
    <source>
        <dbReference type="Proteomes" id="UP000232188"/>
    </source>
</evidence>
<dbReference type="EMBL" id="NPDV01000002">
    <property type="protein sequence ID" value="PJZ54601.1"/>
    <property type="molecule type" value="Genomic_DNA"/>
</dbReference>